<gene>
    <name evidence="1" type="ORF">LKD75_07175</name>
</gene>
<dbReference type="Proteomes" id="UP001197795">
    <property type="component" value="Unassembled WGS sequence"/>
</dbReference>
<name>A0AAE2ZXP4_9FIRM</name>
<sequence>MEQNVLERSGLMKDFLSEKINGLKRERLKEIREKFESNVGNVRKQFESVLGAITSEAEQEIIVISYLRASYITETHEFYVGVYKGEPFVEEIKHGFISVKPLLEYFQKFDIVLAVVGLANQWDGLSGL</sequence>
<protein>
    <submittedName>
        <fullName evidence="1">Uncharacterized protein</fullName>
    </submittedName>
</protein>
<organism evidence="1 2">
    <name type="scientific">Waltera acetigignens</name>
    <dbReference type="NCBI Taxonomy" id="2981769"/>
    <lineage>
        <taxon>Bacteria</taxon>
        <taxon>Bacillati</taxon>
        <taxon>Bacillota</taxon>
        <taxon>Clostridia</taxon>
        <taxon>Lachnospirales</taxon>
        <taxon>Lachnospiraceae</taxon>
        <taxon>Waltera</taxon>
    </lineage>
</organism>
<evidence type="ECO:0000313" key="2">
    <source>
        <dbReference type="Proteomes" id="UP001197795"/>
    </source>
</evidence>
<accession>A0AAE2ZXP4</accession>
<comment type="caution">
    <text evidence="1">The sequence shown here is derived from an EMBL/GenBank/DDBJ whole genome shotgun (WGS) entry which is preliminary data.</text>
</comment>
<evidence type="ECO:0000313" key="1">
    <source>
        <dbReference type="EMBL" id="MCC2119381.1"/>
    </source>
</evidence>
<dbReference type="EMBL" id="JAJEPV010000014">
    <property type="protein sequence ID" value="MCC2119381.1"/>
    <property type="molecule type" value="Genomic_DNA"/>
</dbReference>
<keyword evidence="2" id="KW-1185">Reference proteome</keyword>
<reference evidence="1 2" key="1">
    <citation type="submission" date="2021-10" db="EMBL/GenBank/DDBJ databases">
        <title>Anaerobic single-cell dispensing facilitates the cultivation of human gut bacteria.</title>
        <authorList>
            <person name="Afrizal A."/>
        </authorList>
    </citation>
    <scope>NUCLEOTIDE SEQUENCE [LARGE SCALE GENOMIC DNA]</scope>
    <source>
        <strain evidence="1 2">CLA-AA-H273</strain>
    </source>
</reference>
<dbReference type="AlphaFoldDB" id="A0AAE2ZXP4"/>
<dbReference type="RefSeq" id="WP_227063194.1">
    <property type="nucleotide sequence ID" value="NZ_JAJEPV010000014.1"/>
</dbReference>
<proteinExistence type="predicted"/>